<dbReference type="InterPro" id="IPR017455">
    <property type="entry name" value="Znf_FYVE-rel"/>
</dbReference>
<keyword evidence="10" id="KW-1185">Reference proteome</keyword>
<dbReference type="InterPro" id="IPR011011">
    <property type="entry name" value="Znf_FYVE_PHD"/>
</dbReference>
<dbReference type="Proteomes" id="UP000079169">
    <property type="component" value="Unplaced"/>
</dbReference>
<dbReference type="GO" id="GO:0006886">
    <property type="term" value="P:intracellular protein transport"/>
    <property type="evidence" value="ECO:0007669"/>
    <property type="project" value="InterPro"/>
</dbReference>
<dbReference type="OMA" id="IRYHTSE"/>
<feature type="domain" description="C2" evidence="7">
    <location>
        <begin position="540"/>
        <end position="672"/>
    </location>
</feature>
<evidence type="ECO:0000259" key="9">
    <source>
        <dbReference type="PROSITE" id="PS50916"/>
    </source>
</evidence>
<evidence type="ECO:0000313" key="10">
    <source>
        <dbReference type="Proteomes" id="UP000079169"/>
    </source>
</evidence>
<dbReference type="Pfam" id="PF02318">
    <property type="entry name" value="FYVE_2"/>
    <property type="match status" value="1"/>
</dbReference>
<keyword evidence="3 5" id="KW-0863">Zinc-finger</keyword>
<dbReference type="Pfam" id="PF00168">
    <property type="entry name" value="C2"/>
    <property type="match status" value="2"/>
</dbReference>
<accession>A0A1S3CZM5</accession>
<name>A0A1S3CZM5_DIACI</name>
<dbReference type="InterPro" id="IPR001565">
    <property type="entry name" value="Synaptotagmin"/>
</dbReference>
<dbReference type="PROSITE" id="PS50004">
    <property type="entry name" value="C2"/>
    <property type="match status" value="2"/>
</dbReference>
<dbReference type="GO" id="GO:0006887">
    <property type="term" value="P:exocytosis"/>
    <property type="evidence" value="ECO:0007669"/>
    <property type="project" value="TreeGrafter"/>
</dbReference>
<reference evidence="11" key="1">
    <citation type="submission" date="2025-08" db="UniProtKB">
        <authorList>
            <consortium name="RefSeq"/>
        </authorList>
    </citation>
    <scope>IDENTIFICATION</scope>
</reference>
<feature type="region of interest" description="Disordered" evidence="6">
    <location>
        <begin position="204"/>
        <end position="268"/>
    </location>
</feature>
<dbReference type="PRINTS" id="PR00399">
    <property type="entry name" value="SYNAPTOTAGMN"/>
</dbReference>
<dbReference type="SMART" id="SM00239">
    <property type="entry name" value="C2"/>
    <property type="match status" value="2"/>
</dbReference>
<evidence type="ECO:0000259" key="7">
    <source>
        <dbReference type="PROSITE" id="PS50004"/>
    </source>
</evidence>
<feature type="compositionally biased region" description="Acidic residues" evidence="6">
    <location>
        <begin position="252"/>
        <end position="262"/>
    </location>
</feature>
<gene>
    <name evidence="11" type="primary">LOC103508238</name>
</gene>
<dbReference type="SUPFAM" id="SSF49562">
    <property type="entry name" value="C2 domain (Calcium/lipid-binding domain, CaLB)"/>
    <property type="match status" value="2"/>
</dbReference>
<dbReference type="InterPro" id="IPR010911">
    <property type="entry name" value="Rab_BD"/>
</dbReference>
<evidence type="ECO:0000313" key="11">
    <source>
        <dbReference type="RefSeq" id="XP_008470992.1"/>
    </source>
</evidence>
<dbReference type="PaxDb" id="121845-A0A1S3CZM5"/>
<evidence type="ECO:0000256" key="2">
    <source>
        <dbReference type="ARBA" id="ARBA00022737"/>
    </source>
</evidence>
<keyword evidence="1" id="KW-0479">Metal-binding</keyword>
<dbReference type="RefSeq" id="XP_008470992.1">
    <property type="nucleotide sequence ID" value="XM_008472770.3"/>
</dbReference>
<dbReference type="InterPro" id="IPR013083">
    <property type="entry name" value="Znf_RING/FYVE/PHD"/>
</dbReference>
<organism evidence="10 11">
    <name type="scientific">Diaphorina citri</name>
    <name type="common">Asian citrus psyllid</name>
    <dbReference type="NCBI Taxonomy" id="121845"/>
    <lineage>
        <taxon>Eukaryota</taxon>
        <taxon>Metazoa</taxon>
        <taxon>Ecdysozoa</taxon>
        <taxon>Arthropoda</taxon>
        <taxon>Hexapoda</taxon>
        <taxon>Insecta</taxon>
        <taxon>Pterygota</taxon>
        <taxon>Neoptera</taxon>
        <taxon>Paraneoptera</taxon>
        <taxon>Hemiptera</taxon>
        <taxon>Sternorrhyncha</taxon>
        <taxon>Psylloidea</taxon>
        <taxon>Psyllidae</taxon>
        <taxon>Diaphorininae</taxon>
        <taxon>Diaphorina</taxon>
    </lineage>
</organism>
<dbReference type="AlphaFoldDB" id="A0A1S3CZM5"/>
<dbReference type="InterPro" id="IPR000008">
    <property type="entry name" value="C2_dom"/>
</dbReference>
<dbReference type="PANTHER" id="PTHR45729">
    <property type="entry name" value="RABPHILIN, ISOFORM A"/>
    <property type="match status" value="1"/>
</dbReference>
<dbReference type="STRING" id="121845.A0A1S3CZM5"/>
<dbReference type="Gene3D" id="2.60.40.150">
    <property type="entry name" value="C2 domain"/>
    <property type="match status" value="2"/>
</dbReference>
<keyword evidence="2" id="KW-0677">Repeat</keyword>
<feature type="domain" description="FYVE-type" evidence="8">
    <location>
        <begin position="91"/>
        <end position="156"/>
    </location>
</feature>
<evidence type="ECO:0000259" key="8">
    <source>
        <dbReference type="PROSITE" id="PS50178"/>
    </source>
</evidence>
<dbReference type="GO" id="GO:0016020">
    <property type="term" value="C:membrane"/>
    <property type="evidence" value="ECO:0007669"/>
    <property type="project" value="InterPro"/>
</dbReference>
<dbReference type="PROSITE" id="PS50178">
    <property type="entry name" value="ZF_FYVE"/>
    <property type="match status" value="1"/>
</dbReference>
<evidence type="ECO:0000256" key="1">
    <source>
        <dbReference type="ARBA" id="ARBA00022723"/>
    </source>
</evidence>
<dbReference type="SUPFAM" id="SSF57903">
    <property type="entry name" value="FYVE/PHD zinc finger"/>
    <property type="match status" value="1"/>
</dbReference>
<feature type="region of interest" description="Disordered" evidence="6">
    <location>
        <begin position="309"/>
        <end position="334"/>
    </location>
</feature>
<feature type="domain" description="C2" evidence="7">
    <location>
        <begin position="397"/>
        <end position="518"/>
    </location>
</feature>
<dbReference type="InterPro" id="IPR035892">
    <property type="entry name" value="C2_domain_sf"/>
</dbReference>
<dbReference type="PANTHER" id="PTHR45729:SF6">
    <property type="entry name" value="RABPHILIN, ISOFORM A"/>
    <property type="match status" value="1"/>
</dbReference>
<evidence type="ECO:0000256" key="3">
    <source>
        <dbReference type="ARBA" id="ARBA00022771"/>
    </source>
</evidence>
<dbReference type="PROSITE" id="PS50916">
    <property type="entry name" value="RABBD"/>
    <property type="match status" value="1"/>
</dbReference>
<dbReference type="GO" id="GO:0017158">
    <property type="term" value="P:regulation of calcium ion-dependent exocytosis"/>
    <property type="evidence" value="ECO:0007669"/>
    <property type="project" value="TreeGrafter"/>
</dbReference>
<dbReference type="InterPro" id="IPR041282">
    <property type="entry name" value="FYVE_2"/>
</dbReference>
<dbReference type="GO" id="GO:0031267">
    <property type="term" value="F:small GTPase binding"/>
    <property type="evidence" value="ECO:0007669"/>
    <property type="project" value="InterPro"/>
</dbReference>
<dbReference type="GeneID" id="103508238"/>
<dbReference type="GO" id="GO:0061669">
    <property type="term" value="P:spontaneous neurotransmitter secretion"/>
    <property type="evidence" value="ECO:0007669"/>
    <property type="project" value="TreeGrafter"/>
</dbReference>
<keyword evidence="4" id="KW-0862">Zinc</keyword>
<sequence>MNYGLGSSTKDDWVCPNDRQLRLRAKLQTGWSVKAGQLRRWKKPEPLDPTEQEKIEEVIKRAEALDYIEQERVGRLVERVDNMKRNVTGGAAAAHACALCGDKFSPIFDRLGLFGAKCLVCHDCRGGVCQKCGIESVSASKKENIWLCKICAETREMWKKSNAWFFKGLPKYTIPKKTQPEKLAFNRRPIENLKPPTWSLKIASANKSSEDNSSSDEEDARLARSKQVVSDARATCPNREVVTTARSSYPCSEEEEEEEVETDAEKSPSLKSIDIFTAISEFTSIANVSDTEQPIVIPIRKIASGGSVKLEPQSFPRPTSPVDSEKFSSSATVRSSPLMSRHTLPLTVNENSISPVSPLSPICNGNFNTQQESSGTLKRGVITEEKEYFVTSQADTNLGSIELTVTYDSTTCSLHVTLHRAKGLRAMDIHGTSDPFCKLNLVPLTKTSHRLRTKTCLRTINPEFHEKLTFYSVSETDLSLQSLHILVLDDDKYGHDFLGEARFPLNRLRPHISRDLCLNLCKHYPVPREEEVWGEEECWQHGKIFLTLCFSTKKRALIVNLIKCTNLIPMDSNGFSDPFIKLYLKPDLHKRKYKTGVKWKTLNPIFNEEFAIETKITELSKQTLVITVWDKDYGKSNDYLGCLELCCNSKGDRLRHWVDMMKYPDHKHEGIHNLSIKPLSS</sequence>
<dbReference type="GO" id="GO:0098793">
    <property type="term" value="C:presynapse"/>
    <property type="evidence" value="ECO:0007669"/>
    <property type="project" value="GOC"/>
</dbReference>
<protein>
    <submittedName>
        <fullName evidence="11">Rabphilin-3A-like</fullName>
    </submittedName>
</protein>
<dbReference type="Gene3D" id="3.30.40.10">
    <property type="entry name" value="Zinc/RING finger domain, C3HC4 (zinc finger)"/>
    <property type="match status" value="1"/>
</dbReference>
<dbReference type="InterPro" id="IPR043566">
    <property type="entry name" value="Rabphilin/DOC2/Noc2"/>
</dbReference>
<evidence type="ECO:0000256" key="4">
    <source>
        <dbReference type="ARBA" id="ARBA00022833"/>
    </source>
</evidence>
<evidence type="ECO:0000256" key="5">
    <source>
        <dbReference type="PROSITE-ProRule" id="PRU00091"/>
    </source>
</evidence>
<dbReference type="KEGG" id="dci:103508238"/>
<evidence type="ECO:0000256" key="6">
    <source>
        <dbReference type="SAM" id="MobiDB-lite"/>
    </source>
</evidence>
<feature type="domain" description="RabBD" evidence="9">
    <location>
        <begin position="41"/>
        <end position="168"/>
    </location>
</feature>
<dbReference type="PRINTS" id="PR00360">
    <property type="entry name" value="C2DOMAIN"/>
</dbReference>
<dbReference type="GO" id="GO:0008270">
    <property type="term" value="F:zinc ion binding"/>
    <property type="evidence" value="ECO:0007669"/>
    <property type="project" value="UniProtKB-KW"/>
</dbReference>
<proteinExistence type="predicted"/>